<feature type="domain" description="ABC transmembrane type-1" evidence="11">
    <location>
        <begin position="71"/>
        <end position="296"/>
    </location>
</feature>
<reference evidence="13 15" key="3">
    <citation type="submission" date="2020-04" db="EMBL/GenBank/DDBJ databases">
        <authorList>
            <person name="Hogendoorn C."/>
        </authorList>
    </citation>
    <scope>NUCLEOTIDE SEQUENCE [LARGE SCALE GENOMIC DNA]</scope>
    <source>
        <strain evidence="13">COOX1</strain>
    </source>
</reference>
<feature type="transmembrane region" description="Helical" evidence="9">
    <location>
        <begin position="281"/>
        <end position="300"/>
    </location>
</feature>
<protein>
    <recommendedName>
        <fullName evidence="10">Phosphate transport system permease protein</fullName>
    </recommendedName>
</protein>
<dbReference type="GO" id="GO:0005886">
    <property type="term" value="C:plasma membrane"/>
    <property type="evidence" value="ECO:0007669"/>
    <property type="project" value="UniProtKB-SubCell"/>
</dbReference>
<keyword evidence="7 9" id="KW-1133">Transmembrane helix</keyword>
<keyword evidence="3 9" id="KW-0813">Transport</keyword>
<evidence type="ECO:0000256" key="3">
    <source>
        <dbReference type="ARBA" id="ARBA00022448"/>
    </source>
</evidence>
<name>A0A2K8N8K4_9BACL</name>
<feature type="transmembrane region" description="Helical" evidence="9">
    <location>
        <begin position="108"/>
        <end position="135"/>
    </location>
</feature>
<comment type="subcellular location">
    <subcellularLocation>
        <location evidence="1 9">Cell membrane</location>
        <topology evidence="1 9">Multi-pass membrane protein</topology>
    </subcellularLocation>
</comment>
<dbReference type="AlphaFoldDB" id="A0A2K8N8K4"/>
<dbReference type="PANTHER" id="PTHR30425">
    <property type="entry name" value="PHOSPHATE TRANSPORT SYSTEM PERMEASE PROTEIN PST"/>
    <property type="match status" value="1"/>
</dbReference>
<dbReference type="Pfam" id="PF00528">
    <property type="entry name" value="BPD_transp_1"/>
    <property type="match status" value="1"/>
</dbReference>
<keyword evidence="14" id="KW-1185">Reference proteome</keyword>
<evidence type="ECO:0000256" key="4">
    <source>
        <dbReference type="ARBA" id="ARBA00022475"/>
    </source>
</evidence>
<dbReference type="NCBIfam" id="TIGR02138">
    <property type="entry name" value="phosphate_pstC"/>
    <property type="match status" value="1"/>
</dbReference>
<gene>
    <name evidence="12" type="primary">pstC</name>
    <name evidence="13" type="ORF">COOX1_2747</name>
    <name evidence="12" type="ORF">CVV65_12575</name>
</gene>
<keyword evidence="5 10" id="KW-0592">Phosphate transport</keyword>
<feature type="transmembrane region" description="Helical" evidence="9">
    <location>
        <begin position="155"/>
        <end position="175"/>
    </location>
</feature>
<evidence type="ECO:0000313" key="15">
    <source>
        <dbReference type="Proteomes" id="UP000502196"/>
    </source>
</evidence>
<keyword evidence="6 9" id="KW-0812">Transmembrane</keyword>
<evidence type="ECO:0000313" key="12">
    <source>
        <dbReference type="EMBL" id="ATY85658.1"/>
    </source>
</evidence>
<evidence type="ECO:0000256" key="10">
    <source>
        <dbReference type="RuleBase" id="RU363054"/>
    </source>
</evidence>
<dbReference type="Proteomes" id="UP000231932">
    <property type="component" value="Chromosome"/>
</dbReference>
<dbReference type="SUPFAM" id="SSF161098">
    <property type="entry name" value="MetI-like"/>
    <property type="match status" value="1"/>
</dbReference>
<evidence type="ECO:0000256" key="8">
    <source>
        <dbReference type="ARBA" id="ARBA00023136"/>
    </source>
</evidence>
<reference evidence="14" key="1">
    <citation type="submission" date="2017-11" db="EMBL/GenBank/DDBJ databases">
        <title>Complete Genome Sequence of Kyrpidia sp. Strain EA-1, a thermophilic, hydrogen-oxidizing Bacterium, isolated from the Azores.</title>
        <authorList>
            <person name="Reiner J.E."/>
            <person name="Lapp C.J."/>
            <person name="Bunk B."/>
            <person name="Gescher J."/>
        </authorList>
    </citation>
    <scope>NUCLEOTIDE SEQUENCE [LARGE SCALE GENOMIC DNA]</scope>
    <source>
        <strain evidence="14">EA-1</strain>
    </source>
</reference>
<evidence type="ECO:0000256" key="9">
    <source>
        <dbReference type="RuleBase" id="RU363032"/>
    </source>
</evidence>
<evidence type="ECO:0000313" key="14">
    <source>
        <dbReference type="Proteomes" id="UP000231932"/>
    </source>
</evidence>
<dbReference type="InterPro" id="IPR011864">
    <property type="entry name" value="Phosphate_PstC"/>
</dbReference>
<evidence type="ECO:0000256" key="5">
    <source>
        <dbReference type="ARBA" id="ARBA00022592"/>
    </source>
</evidence>
<evidence type="ECO:0000259" key="11">
    <source>
        <dbReference type="PROSITE" id="PS50928"/>
    </source>
</evidence>
<feature type="transmembrane region" description="Helical" evidence="9">
    <location>
        <begin position="70"/>
        <end position="96"/>
    </location>
</feature>
<dbReference type="CDD" id="cd06261">
    <property type="entry name" value="TM_PBP2"/>
    <property type="match status" value="1"/>
</dbReference>
<dbReference type="PROSITE" id="PS50928">
    <property type="entry name" value="ABC_TM1"/>
    <property type="match status" value="1"/>
</dbReference>
<comment type="function">
    <text evidence="10">Part of the binding-protein-dependent transport system for phosphate; probably responsible for the translocation of the substrate across the membrane.</text>
</comment>
<evidence type="ECO:0000256" key="1">
    <source>
        <dbReference type="ARBA" id="ARBA00004651"/>
    </source>
</evidence>
<keyword evidence="4 10" id="KW-1003">Cell membrane</keyword>
<organism evidence="12 14">
    <name type="scientific">Kyrpidia spormannii</name>
    <dbReference type="NCBI Taxonomy" id="2055160"/>
    <lineage>
        <taxon>Bacteria</taxon>
        <taxon>Bacillati</taxon>
        <taxon>Bacillota</taxon>
        <taxon>Bacilli</taxon>
        <taxon>Bacillales</taxon>
        <taxon>Alicyclobacillaceae</taxon>
        <taxon>Kyrpidia</taxon>
    </lineage>
</organism>
<evidence type="ECO:0000256" key="6">
    <source>
        <dbReference type="ARBA" id="ARBA00022692"/>
    </source>
</evidence>
<dbReference type="EMBL" id="LR792683">
    <property type="protein sequence ID" value="CAB3395112.1"/>
    <property type="molecule type" value="Genomic_DNA"/>
</dbReference>
<feature type="transmembrane region" description="Helical" evidence="9">
    <location>
        <begin position="21"/>
        <end position="39"/>
    </location>
</feature>
<reference evidence="12" key="2">
    <citation type="journal article" date="2018" name="Genome Announc.">
        <title>Complete Genome Sequence of Kyrpidia sp. Strain EA-1, a Thermophilic Knallgas Bacterium, Isolated from the Azores.</title>
        <authorList>
            <person name="Reiner J.E."/>
            <person name="Lapp C.J."/>
            <person name="Bunk B."/>
            <person name="Sproer C."/>
            <person name="Overmann J."/>
            <person name="Gescher J."/>
        </authorList>
    </citation>
    <scope>NUCLEOTIDE SEQUENCE</scope>
    <source>
        <strain evidence="12">EA-1</strain>
    </source>
</reference>
<dbReference type="OrthoDB" id="9785113at2"/>
<sequence>MGRLRFLSRQADTWFRIGVSAMAILLLLTAAALVVLLAIQSMPSFREFGLGFFIGRQWDPVNNEFGALPFVYGTVVTSLIALVLVIFVGIGSAIFLTQYLKGWLSSVVGFIIELLAAIPSVVYGLWGIFAIAPWMRTSVEPWLGAHLGFLPLFQGTPYGVGLLTAGFILAIMILPTVTSLSRDIMAVVPSAIKEGALALGATHWEMIRSTVLPYSWPGIIGALMLGLGRALGETMAVTMVIGNRPEVSASLFAPGHSMASVIANEFTEATSHLYLSALSEIGFTLFIVTALFSLLSRWLVVRLMARAGREV</sequence>
<evidence type="ECO:0000256" key="7">
    <source>
        <dbReference type="ARBA" id="ARBA00022989"/>
    </source>
</evidence>
<keyword evidence="8 9" id="KW-0472">Membrane</keyword>
<comment type="similarity">
    <text evidence="2 10">Belongs to the binding-protein-dependent transport system permease family. CysTW subfamily.</text>
</comment>
<dbReference type="GO" id="GO:0005315">
    <property type="term" value="F:phosphate transmembrane transporter activity"/>
    <property type="evidence" value="ECO:0007669"/>
    <property type="project" value="InterPro"/>
</dbReference>
<dbReference type="Gene3D" id="1.10.3720.10">
    <property type="entry name" value="MetI-like"/>
    <property type="match status" value="1"/>
</dbReference>
<evidence type="ECO:0000313" key="13">
    <source>
        <dbReference type="EMBL" id="CAB3395112.1"/>
    </source>
</evidence>
<dbReference type="InterPro" id="IPR000515">
    <property type="entry name" value="MetI-like"/>
</dbReference>
<dbReference type="KEGG" id="kyr:CVV65_12575"/>
<dbReference type="EMBL" id="CP024955">
    <property type="protein sequence ID" value="ATY85658.1"/>
    <property type="molecule type" value="Genomic_DNA"/>
</dbReference>
<evidence type="ECO:0000256" key="2">
    <source>
        <dbReference type="ARBA" id="ARBA00007069"/>
    </source>
</evidence>
<proteinExistence type="inferred from homology"/>
<dbReference type="PANTHER" id="PTHR30425:SF1">
    <property type="entry name" value="PHOSPHATE TRANSPORT SYSTEM PERMEASE PROTEIN PSTC"/>
    <property type="match status" value="1"/>
</dbReference>
<dbReference type="InterPro" id="IPR051124">
    <property type="entry name" value="Phosphate_Transport_Permease"/>
</dbReference>
<feature type="transmembrane region" description="Helical" evidence="9">
    <location>
        <begin position="211"/>
        <end position="231"/>
    </location>
</feature>
<dbReference type="GO" id="GO:0006817">
    <property type="term" value="P:phosphate ion transport"/>
    <property type="evidence" value="ECO:0007669"/>
    <property type="project" value="UniProtKB-KW"/>
</dbReference>
<accession>A0A2K8N8K4</accession>
<dbReference type="InterPro" id="IPR035906">
    <property type="entry name" value="MetI-like_sf"/>
</dbReference>
<dbReference type="Proteomes" id="UP000502196">
    <property type="component" value="Chromosome"/>
</dbReference>
<dbReference type="RefSeq" id="WP_100668420.1">
    <property type="nucleotide sequence ID" value="NZ_CP024955.1"/>
</dbReference>